<feature type="domain" description="Major facilitator superfamily (MFS) profile" evidence="19">
    <location>
        <begin position="32"/>
        <end position="455"/>
    </location>
</feature>
<evidence type="ECO:0000256" key="7">
    <source>
        <dbReference type="ARBA" id="ARBA00022692"/>
    </source>
</evidence>
<comment type="catalytic activity">
    <reaction evidence="10">
        <text>D-galactose(in) = D-galactose(out)</text>
        <dbReference type="Rhea" id="RHEA:34915"/>
        <dbReference type="ChEBI" id="CHEBI:4139"/>
    </reaction>
    <physiologicalReaction direction="right-to-left" evidence="10">
        <dbReference type="Rhea" id="RHEA:34917"/>
    </physiologicalReaction>
</comment>
<evidence type="ECO:0000256" key="10">
    <source>
        <dbReference type="ARBA" id="ARBA00044637"/>
    </source>
</evidence>
<protein>
    <recommendedName>
        <fullName evidence="16">Hexose transporter 1</fullName>
    </recommendedName>
</protein>
<comment type="catalytic activity">
    <reaction evidence="15">
        <text>D-fructose(out) = D-fructose(in)</text>
        <dbReference type="Rhea" id="RHEA:60372"/>
        <dbReference type="ChEBI" id="CHEBI:37721"/>
    </reaction>
    <physiologicalReaction direction="left-to-right" evidence="15">
        <dbReference type="Rhea" id="RHEA:60373"/>
    </physiologicalReaction>
</comment>
<comment type="similarity">
    <text evidence="2 17">Belongs to the major facilitator superfamily. Sugar transporter (TC 2.A.1.1) family.</text>
</comment>
<dbReference type="InterPro" id="IPR005828">
    <property type="entry name" value="MFS_sugar_transport-like"/>
</dbReference>
<dbReference type="InterPro" id="IPR036259">
    <property type="entry name" value="MFS_trans_sf"/>
</dbReference>
<dbReference type="InterPro" id="IPR020846">
    <property type="entry name" value="MFS_dom"/>
</dbReference>
<dbReference type="PRINTS" id="PR00171">
    <property type="entry name" value="SUGRTRNSPORT"/>
</dbReference>
<comment type="catalytic activity">
    <reaction evidence="12">
        <text>D-xylose(out) = D-xylose(in)</text>
        <dbReference type="Rhea" id="RHEA:78427"/>
        <dbReference type="ChEBI" id="CHEBI:53455"/>
    </reaction>
    <physiologicalReaction direction="left-to-right" evidence="12">
        <dbReference type="Rhea" id="RHEA:78428"/>
    </physiologicalReaction>
</comment>
<sequence>MTDSPHVAGEYHIHGEQSHNGSLKITQYTYLLAFCAALNSCNLGYDIGVSTNVGPMIEEEFGLSSSERELFIGSLNLWSIFGSSMAHWICDTYGRRSSFIVAALFFIVGVIIMGLSNSYAILMIGRFLVGLGVGFGLAIDPIYIAEVTPAQYRGELVTWSEIGINVGIVLGFATGFFFYGYEQSIQWRLMLWMGAVLPLVMIVLVLTVMPESPRWLIKKGREQEARQILERLYPPGNDISAVMNEIKEALDVETRAKQDNGWDVILYPTKAVRRMLLVGVGIAIAQQLVGVDAIQNYLIDLLKESGIDSDRGPLEVLMVLGLLKLGFVFVGGKLFDTRGRRPLFLISLAGMALSLTIIAYSNETMTIVGLALYLSFFSIGMGPGAWLIPSEVFATSIRAKAMSAATICNRVAATVLSSTFLTASEYFGWTQVFLMLAGICILLMIFVYFFLPETKGRSLEDMSKYFAQITNDTSLIQAEIKLSQSFQREYESFQLDHEIS</sequence>
<evidence type="ECO:0000313" key="20">
    <source>
        <dbReference type="EMBL" id="CAJ1911388.1"/>
    </source>
</evidence>
<dbReference type="Gene3D" id="1.20.1250.20">
    <property type="entry name" value="MFS general substrate transporter like domains"/>
    <property type="match status" value="1"/>
</dbReference>
<keyword evidence="5" id="KW-1003">Cell membrane</keyword>
<feature type="transmembrane region" description="Helical" evidence="18">
    <location>
        <begin position="401"/>
        <end position="423"/>
    </location>
</feature>
<dbReference type="GO" id="GO:0022857">
    <property type="term" value="F:transmembrane transporter activity"/>
    <property type="evidence" value="ECO:0007669"/>
    <property type="project" value="InterPro"/>
</dbReference>
<dbReference type="InterPro" id="IPR005829">
    <property type="entry name" value="Sugar_transporter_CS"/>
</dbReference>
<evidence type="ECO:0000256" key="1">
    <source>
        <dbReference type="ARBA" id="ARBA00004651"/>
    </source>
</evidence>
<evidence type="ECO:0000256" key="3">
    <source>
        <dbReference type="ARBA" id="ARBA00011738"/>
    </source>
</evidence>
<evidence type="ECO:0000256" key="14">
    <source>
        <dbReference type="ARBA" id="ARBA00044668"/>
    </source>
</evidence>
<evidence type="ECO:0000313" key="21">
    <source>
        <dbReference type="Proteomes" id="UP001295423"/>
    </source>
</evidence>
<evidence type="ECO:0000256" key="2">
    <source>
        <dbReference type="ARBA" id="ARBA00010992"/>
    </source>
</evidence>
<name>A0AAD2CCH3_9STRA</name>
<feature type="transmembrane region" description="Helical" evidence="18">
    <location>
        <begin position="121"/>
        <end position="144"/>
    </location>
</feature>
<evidence type="ECO:0000256" key="5">
    <source>
        <dbReference type="ARBA" id="ARBA00022475"/>
    </source>
</evidence>
<feature type="transmembrane region" description="Helical" evidence="18">
    <location>
        <begin position="343"/>
        <end position="361"/>
    </location>
</feature>
<evidence type="ECO:0000256" key="9">
    <source>
        <dbReference type="ARBA" id="ARBA00023136"/>
    </source>
</evidence>
<dbReference type="EMBL" id="CAKOGP040000001">
    <property type="protein sequence ID" value="CAJ1911388.1"/>
    <property type="molecule type" value="Genomic_DNA"/>
</dbReference>
<accession>A0AAD2CCH3</accession>
<evidence type="ECO:0000259" key="19">
    <source>
        <dbReference type="PROSITE" id="PS50850"/>
    </source>
</evidence>
<comment type="subcellular location">
    <subcellularLocation>
        <location evidence="1">Cell membrane</location>
        <topology evidence="1">Multi-pass membrane protein</topology>
    </subcellularLocation>
</comment>
<comment type="catalytic activity">
    <reaction evidence="14">
        <text>D-glucosamine(out) = D-glucosamine(in)</text>
        <dbReference type="Rhea" id="RHEA:78423"/>
        <dbReference type="ChEBI" id="CHEBI:58723"/>
    </reaction>
    <physiologicalReaction direction="left-to-right" evidence="14">
        <dbReference type="Rhea" id="RHEA:78424"/>
    </physiologicalReaction>
</comment>
<feature type="transmembrane region" description="Helical" evidence="18">
    <location>
        <begin position="275"/>
        <end position="294"/>
    </location>
</feature>
<evidence type="ECO:0000256" key="6">
    <source>
        <dbReference type="ARBA" id="ARBA00022597"/>
    </source>
</evidence>
<comment type="catalytic activity">
    <reaction evidence="13">
        <text>D-mannose(out) = D-mannose(in)</text>
        <dbReference type="Rhea" id="RHEA:78391"/>
        <dbReference type="ChEBI" id="CHEBI:4208"/>
    </reaction>
    <physiologicalReaction direction="left-to-right" evidence="13">
        <dbReference type="Rhea" id="RHEA:78392"/>
    </physiologicalReaction>
</comment>
<dbReference type="InterPro" id="IPR050814">
    <property type="entry name" value="Myo-inositol_Transporter"/>
</dbReference>
<feature type="transmembrane region" description="Helical" evidence="18">
    <location>
        <begin position="367"/>
        <end position="389"/>
    </location>
</feature>
<evidence type="ECO:0000256" key="17">
    <source>
        <dbReference type="RuleBase" id="RU003346"/>
    </source>
</evidence>
<keyword evidence="9 18" id="KW-0472">Membrane</keyword>
<feature type="transmembrane region" description="Helical" evidence="18">
    <location>
        <begin position="156"/>
        <end position="179"/>
    </location>
</feature>
<evidence type="ECO:0000256" key="11">
    <source>
        <dbReference type="ARBA" id="ARBA00044648"/>
    </source>
</evidence>
<dbReference type="AlphaFoldDB" id="A0AAD2CCH3"/>
<organism evidence="20 21">
    <name type="scientific">Cylindrotheca closterium</name>
    <dbReference type="NCBI Taxonomy" id="2856"/>
    <lineage>
        <taxon>Eukaryota</taxon>
        <taxon>Sar</taxon>
        <taxon>Stramenopiles</taxon>
        <taxon>Ochrophyta</taxon>
        <taxon>Bacillariophyta</taxon>
        <taxon>Bacillariophyceae</taxon>
        <taxon>Bacillariophycidae</taxon>
        <taxon>Bacillariales</taxon>
        <taxon>Bacillariaceae</taxon>
        <taxon>Cylindrotheca</taxon>
    </lineage>
</organism>
<keyword evidence="21" id="KW-1185">Reference proteome</keyword>
<feature type="transmembrane region" description="Helical" evidence="18">
    <location>
        <begin position="185"/>
        <end position="209"/>
    </location>
</feature>
<reference evidence="20" key="1">
    <citation type="submission" date="2023-08" db="EMBL/GenBank/DDBJ databases">
        <authorList>
            <person name="Audoor S."/>
            <person name="Bilcke G."/>
        </authorList>
    </citation>
    <scope>NUCLEOTIDE SEQUENCE</scope>
</reference>
<dbReference type="PANTHER" id="PTHR48020:SF49">
    <property type="entry name" value="SUGAR TRANSPORTER"/>
    <property type="match status" value="1"/>
</dbReference>
<feature type="transmembrane region" description="Helical" evidence="18">
    <location>
        <begin position="97"/>
        <end position="115"/>
    </location>
</feature>
<feature type="transmembrane region" description="Helical" evidence="18">
    <location>
        <begin position="429"/>
        <end position="451"/>
    </location>
</feature>
<dbReference type="PROSITE" id="PS00217">
    <property type="entry name" value="SUGAR_TRANSPORT_2"/>
    <property type="match status" value="1"/>
</dbReference>
<keyword evidence="8 18" id="KW-1133">Transmembrane helix</keyword>
<proteinExistence type="inferred from homology"/>
<dbReference type="PROSITE" id="PS50850">
    <property type="entry name" value="MFS"/>
    <property type="match status" value="1"/>
</dbReference>
<comment type="catalytic activity">
    <reaction evidence="11">
        <text>D-glucose(out) = D-glucose(in)</text>
        <dbReference type="Rhea" id="RHEA:60376"/>
        <dbReference type="ChEBI" id="CHEBI:4167"/>
    </reaction>
    <physiologicalReaction direction="left-to-right" evidence="11">
        <dbReference type="Rhea" id="RHEA:60377"/>
    </physiologicalReaction>
</comment>
<keyword evidence="7 18" id="KW-0812">Transmembrane</keyword>
<comment type="subunit">
    <text evidence="3">Homodimer.</text>
</comment>
<feature type="transmembrane region" description="Helical" evidence="18">
    <location>
        <begin position="314"/>
        <end position="331"/>
    </location>
</feature>
<dbReference type="NCBIfam" id="TIGR00879">
    <property type="entry name" value="SP"/>
    <property type="match status" value="1"/>
</dbReference>
<evidence type="ECO:0000256" key="12">
    <source>
        <dbReference type="ARBA" id="ARBA00044656"/>
    </source>
</evidence>
<dbReference type="InterPro" id="IPR003663">
    <property type="entry name" value="Sugar/inositol_transpt"/>
</dbReference>
<gene>
    <name evidence="20" type="ORF">CYCCA115_LOCUS596</name>
</gene>
<evidence type="ECO:0000256" key="16">
    <source>
        <dbReference type="ARBA" id="ARBA00044780"/>
    </source>
</evidence>
<dbReference type="PANTHER" id="PTHR48020">
    <property type="entry name" value="PROTON MYO-INOSITOL COTRANSPORTER"/>
    <property type="match status" value="1"/>
</dbReference>
<keyword evidence="6" id="KW-0762">Sugar transport</keyword>
<dbReference type="FunFam" id="1.20.1250.20:FF:000218">
    <property type="entry name" value="facilitated trehalose transporter Tret1"/>
    <property type="match status" value="1"/>
</dbReference>
<dbReference type="GO" id="GO:0005886">
    <property type="term" value="C:plasma membrane"/>
    <property type="evidence" value="ECO:0007669"/>
    <property type="project" value="UniProtKB-SubCell"/>
</dbReference>
<keyword evidence="4 17" id="KW-0813">Transport</keyword>
<comment type="caution">
    <text evidence="20">The sequence shown here is derived from an EMBL/GenBank/DDBJ whole genome shotgun (WGS) entry which is preliminary data.</text>
</comment>
<evidence type="ECO:0000256" key="8">
    <source>
        <dbReference type="ARBA" id="ARBA00022989"/>
    </source>
</evidence>
<evidence type="ECO:0000256" key="18">
    <source>
        <dbReference type="SAM" id="Phobius"/>
    </source>
</evidence>
<dbReference type="Proteomes" id="UP001295423">
    <property type="component" value="Unassembled WGS sequence"/>
</dbReference>
<evidence type="ECO:0000256" key="13">
    <source>
        <dbReference type="ARBA" id="ARBA00044662"/>
    </source>
</evidence>
<evidence type="ECO:0000256" key="15">
    <source>
        <dbReference type="ARBA" id="ARBA00044710"/>
    </source>
</evidence>
<dbReference type="Pfam" id="PF00083">
    <property type="entry name" value="Sugar_tr"/>
    <property type="match status" value="1"/>
</dbReference>
<dbReference type="SUPFAM" id="SSF103473">
    <property type="entry name" value="MFS general substrate transporter"/>
    <property type="match status" value="1"/>
</dbReference>
<evidence type="ECO:0000256" key="4">
    <source>
        <dbReference type="ARBA" id="ARBA00022448"/>
    </source>
</evidence>